<dbReference type="Proteomes" id="UP000605013">
    <property type="component" value="Unassembled WGS sequence"/>
</dbReference>
<dbReference type="InterPro" id="IPR044934">
    <property type="entry name" value="Streptopain_sf"/>
</dbReference>
<keyword evidence="3" id="KW-0732">Signal</keyword>
<proteinExistence type="inferred from homology"/>
<keyword evidence="5" id="KW-0788">Thiol protease</keyword>
<dbReference type="Gene3D" id="3.90.70.50">
    <property type="entry name" value="Peptidase C10, streptopain"/>
    <property type="match status" value="2"/>
</dbReference>
<sequence length="498" mass="54544">MKTKIFNVFIFCFLGTHLISAQSENSDFISFEVANKVAEIWMNAKGYEKTVDQSASFTNVEIEIGKSLSLYVLNFKEGGFAIVPATKKVIPVLAYNDKLLFNSDRRIEGAQHFLKAYNEAITIHLDTDTAMELANEQWETLLTTYSIADCTGQSTLYPSLLEQYGTSRWAGWTNIYDCVTPLSPLAPNALDFNDGIGGTCVPTALSQICAFFRHPFVGVGTGSHTMAIGSAVGQTVSSDFSSQAFDYNLMPYALQRQGPADGYGNSSSNDWLHFTEECSNERNEVGFLTFNLGVAARMNWYSGGTFGSTANWAQDLVDHFDYVWNPSTDFVTTSSPALFKSRLRNSLDNERPVLAAGFNNGGGHCFLYTGYECDNYFYASLGFGGNSDGFYYIFTTDANGNYQNTSYTNSQNCATNIRPNCDLPSYYQVPAITYANNTVVVEQALIDLTVSDIGTSVQLDSGSEVFFIGGNSVTLNAGTNVDLGAQLHVNIEDCNGPN</sequence>
<evidence type="ECO:0000256" key="4">
    <source>
        <dbReference type="ARBA" id="ARBA00022801"/>
    </source>
</evidence>
<evidence type="ECO:0000256" key="2">
    <source>
        <dbReference type="ARBA" id="ARBA00022670"/>
    </source>
</evidence>
<dbReference type="InterPro" id="IPR038765">
    <property type="entry name" value="Papain-like_cys_pep_sf"/>
</dbReference>
<dbReference type="InterPro" id="IPR000200">
    <property type="entry name" value="Peptidase_C10"/>
</dbReference>
<evidence type="ECO:0000256" key="5">
    <source>
        <dbReference type="ARBA" id="ARBA00022807"/>
    </source>
</evidence>
<keyword evidence="8" id="KW-1185">Reference proteome</keyword>
<name>A0ABS1WM18_9FLAO</name>
<keyword evidence="2" id="KW-0645">Protease</keyword>
<dbReference type="Pfam" id="PF01640">
    <property type="entry name" value="Peptidase_C10"/>
    <property type="match status" value="1"/>
</dbReference>
<evidence type="ECO:0000313" key="8">
    <source>
        <dbReference type="Proteomes" id="UP000605013"/>
    </source>
</evidence>
<evidence type="ECO:0000313" key="7">
    <source>
        <dbReference type="EMBL" id="MBL7560167.1"/>
    </source>
</evidence>
<dbReference type="EMBL" id="JAEMEF010000008">
    <property type="protein sequence ID" value="MBL7560167.1"/>
    <property type="molecule type" value="Genomic_DNA"/>
</dbReference>
<reference evidence="7 8" key="1">
    <citation type="submission" date="2020-12" db="EMBL/GenBank/DDBJ databases">
        <title>Olleya sediminilitoris sp. nov., isolated from a tidal flat.</title>
        <authorList>
            <person name="Park S."/>
            <person name="Yoon J.-H."/>
        </authorList>
    </citation>
    <scope>NUCLEOTIDE SEQUENCE [LARGE SCALE GENOMIC DNA]</scope>
    <source>
        <strain evidence="7 8">YSTF-M6</strain>
    </source>
</reference>
<keyword evidence="4" id="KW-0378">Hydrolase</keyword>
<evidence type="ECO:0000256" key="3">
    <source>
        <dbReference type="ARBA" id="ARBA00022729"/>
    </source>
</evidence>
<dbReference type="SUPFAM" id="SSF54001">
    <property type="entry name" value="Cysteine proteinases"/>
    <property type="match status" value="1"/>
</dbReference>
<evidence type="ECO:0000259" key="6">
    <source>
        <dbReference type="Pfam" id="PF13734"/>
    </source>
</evidence>
<evidence type="ECO:0000256" key="1">
    <source>
        <dbReference type="ARBA" id="ARBA00009693"/>
    </source>
</evidence>
<dbReference type="Pfam" id="PF13734">
    <property type="entry name" value="Inhibitor_I69"/>
    <property type="match status" value="1"/>
</dbReference>
<dbReference type="InterPro" id="IPR025896">
    <property type="entry name" value="Spi_Prtas-inh"/>
</dbReference>
<dbReference type="RefSeq" id="WP_203000649.1">
    <property type="nucleotide sequence ID" value="NZ_JAEMEF010000008.1"/>
</dbReference>
<comment type="similarity">
    <text evidence="1">Belongs to the peptidase C10 family.</text>
</comment>
<comment type="caution">
    <text evidence="7">The sequence shown here is derived from an EMBL/GenBank/DDBJ whole genome shotgun (WGS) entry which is preliminary data.</text>
</comment>
<protein>
    <submittedName>
        <fullName evidence="7">C10 family peptidase</fullName>
    </submittedName>
</protein>
<accession>A0ABS1WM18</accession>
<organism evidence="7 8">
    <name type="scientific">Olleya sediminilitoris</name>
    <dbReference type="NCBI Taxonomy" id="2795739"/>
    <lineage>
        <taxon>Bacteria</taxon>
        <taxon>Pseudomonadati</taxon>
        <taxon>Bacteroidota</taxon>
        <taxon>Flavobacteriia</taxon>
        <taxon>Flavobacteriales</taxon>
        <taxon>Flavobacteriaceae</taxon>
    </lineage>
</organism>
<feature type="domain" description="Spi protease inhibitor" evidence="6">
    <location>
        <begin position="28"/>
        <end position="121"/>
    </location>
</feature>
<gene>
    <name evidence="7" type="ORF">JAO71_10170</name>
</gene>